<evidence type="ECO:0000313" key="7">
    <source>
        <dbReference type="EnsemblFungi" id="MAPG_11134T0"/>
    </source>
</evidence>
<feature type="compositionally biased region" description="Basic and acidic residues" evidence="4">
    <location>
        <begin position="331"/>
        <end position="342"/>
    </location>
</feature>
<dbReference type="EMBL" id="ADBL01002736">
    <property type="status" value="NOT_ANNOTATED_CDS"/>
    <property type="molecule type" value="Genomic_DNA"/>
</dbReference>
<dbReference type="OrthoDB" id="5584477at2759"/>
<comment type="catalytic activity">
    <reaction evidence="3">
        <text>L-seryl-[protein] + ATP = O-phospho-L-seryl-[protein] + ADP + H(+)</text>
        <dbReference type="Rhea" id="RHEA:17989"/>
        <dbReference type="Rhea" id="RHEA-COMP:9863"/>
        <dbReference type="Rhea" id="RHEA-COMP:11604"/>
        <dbReference type="ChEBI" id="CHEBI:15378"/>
        <dbReference type="ChEBI" id="CHEBI:29999"/>
        <dbReference type="ChEBI" id="CHEBI:30616"/>
        <dbReference type="ChEBI" id="CHEBI:83421"/>
        <dbReference type="ChEBI" id="CHEBI:456216"/>
        <dbReference type="EC" id="2.7.11.1"/>
    </reaction>
</comment>
<reference evidence="6" key="1">
    <citation type="submission" date="2010-05" db="EMBL/GenBank/DDBJ databases">
        <title>The Genome Sequence of Magnaporthe poae strain ATCC 64411.</title>
        <authorList>
            <consortium name="The Broad Institute Genome Sequencing Platform"/>
            <consortium name="Broad Institute Genome Sequencing Center for Infectious Disease"/>
            <person name="Ma L.-J."/>
            <person name="Dead R."/>
            <person name="Young S."/>
            <person name="Zeng Q."/>
            <person name="Koehrsen M."/>
            <person name="Alvarado L."/>
            <person name="Berlin A."/>
            <person name="Chapman S.B."/>
            <person name="Chen Z."/>
            <person name="Freedman E."/>
            <person name="Gellesch M."/>
            <person name="Goldberg J."/>
            <person name="Griggs A."/>
            <person name="Gujja S."/>
            <person name="Heilman E.R."/>
            <person name="Heiman D."/>
            <person name="Hepburn T."/>
            <person name="Howarth C."/>
            <person name="Jen D."/>
            <person name="Larson L."/>
            <person name="Mehta T."/>
            <person name="Neiman D."/>
            <person name="Pearson M."/>
            <person name="Roberts A."/>
            <person name="Saif S."/>
            <person name="Shea T."/>
            <person name="Shenoy N."/>
            <person name="Sisk P."/>
            <person name="Stolte C."/>
            <person name="Sykes S."/>
            <person name="Walk T."/>
            <person name="White J."/>
            <person name="Yandava C."/>
            <person name="Haas B."/>
            <person name="Nusbaum C."/>
            <person name="Birren B."/>
        </authorList>
    </citation>
    <scope>NUCLEOTIDE SEQUENCE</scope>
    <source>
        <strain evidence="6">ATCC 64411</strain>
    </source>
</reference>
<dbReference type="eggNOG" id="ENOG502R1AU">
    <property type="taxonomic scope" value="Eukaryota"/>
</dbReference>
<dbReference type="SUPFAM" id="SSF56112">
    <property type="entry name" value="Protein kinase-like (PK-like)"/>
    <property type="match status" value="1"/>
</dbReference>
<gene>
    <name evidence="6" type="ORF">MAPG_11134</name>
</gene>
<dbReference type="InterPro" id="IPR008266">
    <property type="entry name" value="Tyr_kinase_AS"/>
</dbReference>
<dbReference type="PANTHER" id="PTHR38248">
    <property type="entry name" value="FUNK1 6"/>
    <property type="match status" value="1"/>
</dbReference>
<dbReference type="STRING" id="644358.A0A0C4EEG1"/>
<protein>
    <recommendedName>
        <fullName evidence="1">non-specific serine/threonine protein kinase</fullName>
        <ecNumber evidence="1">2.7.11.1</ecNumber>
    </recommendedName>
</protein>
<dbReference type="GO" id="GO:0004674">
    <property type="term" value="F:protein serine/threonine kinase activity"/>
    <property type="evidence" value="ECO:0007669"/>
    <property type="project" value="UniProtKB-EC"/>
</dbReference>
<evidence type="ECO:0000256" key="1">
    <source>
        <dbReference type="ARBA" id="ARBA00012513"/>
    </source>
</evidence>
<organism evidence="7 8">
    <name type="scientific">Magnaporthiopsis poae (strain ATCC 64411 / 73-15)</name>
    <name type="common">Kentucky bluegrass fungus</name>
    <name type="synonym">Magnaporthe poae</name>
    <dbReference type="NCBI Taxonomy" id="644358"/>
    <lineage>
        <taxon>Eukaryota</taxon>
        <taxon>Fungi</taxon>
        <taxon>Dikarya</taxon>
        <taxon>Ascomycota</taxon>
        <taxon>Pezizomycotina</taxon>
        <taxon>Sordariomycetes</taxon>
        <taxon>Sordariomycetidae</taxon>
        <taxon>Magnaporthales</taxon>
        <taxon>Magnaporthaceae</taxon>
        <taxon>Magnaporthiopsis</taxon>
    </lineage>
</organism>
<dbReference type="VEuPathDB" id="FungiDB:MAPG_11134"/>
<dbReference type="Gene3D" id="1.10.510.10">
    <property type="entry name" value="Transferase(Phosphotransferase) domain 1"/>
    <property type="match status" value="1"/>
</dbReference>
<dbReference type="InterPro" id="IPR040976">
    <property type="entry name" value="Pkinase_fungal"/>
</dbReference>
<name>A0A0C4EEG1_MAGP6</name>
<dbReference type="AlphaFoldDB" id="A0A0C4EEG1"/>
<sequence length="595" mass="65444">MAVHTSSTASTAHVLEDIGGDIHGPMPGFIRKYFDRFVSHSPVATAESHPPCSVPLSPDSFPEKFSILSQEELVGARCTWHTANVTSSHIGTTHLLTPSHKFDPLAKHYWLDVQVVGQVCRGSSAGYQAGLIELCGHAQKVFASQPTRLFLHAFYVHELVVELWVFDRSGLYSSEVLKLGADDAQITSILRSYRLMTDQELGINDVVKHDDGGNFITLGNGSAPSPTRLYLQEQPVSLRQALVGMGTVCYKARSPDSDRWDFVVKFKWRWARSQREDEVLLLAGEKHVSNVASLVYYKESVSTADLRSGLRWGPYRRLVTTAEPSTAPQEPGREKGSPDRPRGQKLGSDLKGIAAATEETEMSLRNRIFTCIVLSPAGRPLYTFKTALELLQVFRDAVTGHRSLLQSAGLLHRDVSMGNVIIVDHDQASDAPRGILIDLDSAARLADIPQRSGEIIGTRPFMAIGVLEGRPHTYRHDLEAFLYLFLYTIIANRSDSTPPASKLREWGRRDVAFDDLAAVKMSDMQEDGFASILDEFPREFDSLRSVAGSMQQVLFAPDVDGSLWTGTDSSPAAVDKLYDGMIGVLESGISSVSGV</sequence>
<feature type="domain" description="Fungal-type protein kinase" evidence="5">
    <location>
        <begin position="106"/>
        <end position="488"/>
    </location>
</feature>
<dbReference type="Proteomes" id="UP000011715">
    <property type="component" value="Unassembled WGS sequence"/>
</dbReference>
<reference evidence="8" key="2">
    <citation type="submission" date="2010-05" db="EMBL/GenBank/DDBJ databases">
        <title>The genome sequence of Magnaporthe poae strain ATCC 64411.</title>
        <authorList>
            <person name="Ma L.-J."/>
            <person name="Dead R."/>
            <person name="Young S."/>
            <person name="Zeng Q."/>
            <person name="Koehrsen M."/>
            <person name="Alvarado L."/>
            <person name="Berlin A."/>
            <person name="Chapman S.B."/>
            <person name="Chen Z."/>
            <person name="Freedman E."/>
            <person name="Gellesch M."/>
            <person name="Goldberg J."/>
            <person name="Griggs A."/>
            <person name="Gujja S."/>
            <person name="Heilman E.R."/>
            <person name="Heiman D."/>
            <person name="Hepburn T."/>
            <person name="Howarth C."/>
            <person name="Jen D."/>
            <person name="Larson L."/>
            <person name="Mehta T."/>
            <person name="Neiman D."/>
            <person name="Pearson M."/>
            <person name="Roberts A."/>
            <person name="Saif S."/>
            <person name="Shea T."/>
            <person name="Shenoy N."/>
            <person name="Sisk P."/>
            <person name="Stolte C."/>
            <person name="Sykes S."/>
            <person name="Walk T."/>
            <person name="White J."/>
            <person name="Yandava C."/>
            <person name="Haas B."/>
            <person name="Nusbaum C."/>
            <person name="Birren B."/>
        </authorList>
    </citation>
    <scope>NUCLEOTIDE SEQUENCE [LARGE SCALE GENOMIC DNA]</scope>
    <source>
        <strain evidence="8">ATCC 64411 / 73-15</strain>
    </source>
</reference>
<dbReference type="PANTHER" id="PTHR38248:SF2">
    <property type="entry name" value="FUNK1 11"/>
    <property type="match status" value="1"/>
</dbReference>
<keyword evidence="8" id="KW-1185">Reference proteome</keyword>
<dbReference type="InterPro" id="IPR011009">
    <property type="entry name" value="Kinase-like_dom_sf"/>
</dbReference>
<reference evidence="6" key="3">
    <citation type="submission" date="2011-03" db="EMBL/GenBank/DDBJ databases">
        <title>Annotation of Magnaporthe poae ATCC 64411.</title>
        <authorList>
            <person name="Ma L.-J."/>
            <person name="Dead R."/>
            <person name="Young S.K."/>
            <person name="Zeng Q."/>
            <person name="Gargeya S."/>
            <person name="Fitzgerald M."/>
            <person name="Haas B."/>
            <person name="Abouelleil A."/>
            <person name="Alvarado L."/>
            <person name="Arachchi H.M."/>
            <person name="Berlin A."/>
            <person name="Brown A."/>
            <person name="Chapman S.B."/>
            <person name="Chen Z."/>
            <person name="Dunbar C."/>
            <person name="Freedman E."/>
            <person name="Gearin G."/>
            <person name="Gellesch M."/>
            <person name="Goldberg J."/>
            <person name="Griggs A."/>
            <person name="Gujja S."/>
            <person name="Heiman D."/>
            <person name="Howarth C."/>
            <person name="Larson L."/>
            <person name="Lui A."/>
            <person name="MacDonald P.J.P."/>
            <person name="Mehta T."/>
            <person name="Montmayeur A."/>
            <person name="Murphy C."/>
            <person name="Neiman D."/>
            <person name="Pearson M."/>
            <person name="Priest M."/>
            <person name="Roberts A."/>
            <person name="Saif S."/>
            <person name="Shea T."/>
            <person name="Shenoy N."/>
            <person name="Sisk P."/>
            <person name="Stolte C."/>
            <person name="Sykes S."/>
            <person name="Yandava C."/>
            <person name="Wortman J."/>
            <person name="Nusbaum C."/>
            <person name="Birren B."/>
        </authorList>
    </citation>
    <scope>NUCLEOTIDE SEQUENCE</scope>
    <source>
        <strain evidence="6">ATCC 64411</strain>
    </source>
</reference>
<evidence type="ECO:0000256" key="3">
    <source>
        <dbReference type="ARBA" id="ARBA00048679"/>
    </source>
</evidence>
<evidence type="ECO:0000259" key="5">
    <source>
        <dbReference type="Pfam" id="PF17667"/>
    </source>
</evidence>
<dbReference type="EMBL" id="GL876979">
    <property type="protein sequence ID" value="KLU92188.1"/>
    <property type="molecule type" value="Genomic_DNA"/>
</dbReference>
<dbReference type="PROSITE" id="PS00109">
    <property type="entry name" value="PROTEIN_KINASE_TYR"/>
    <property type="match status" value="1"/>
</dbReference>
<evidence type="ECO:0000256" key="2">
    <source>
        <dbReference type="ARBA" id="ARBA00047899"/>
    </source>
</evidence>
<dbReference type="EnsemblFungi" id="MAPG_11134T0">
    <property type="protein sequence ID" value="MAPG_11134T0"/>
    <property type="gene ID" value="MAPG_11134"/>
</dbReference>
<dbReference type="Pfam" id="PF17667">
    <property type="entry name" value="Pkinase_fungal"/>
    <property type="match status" value="1"/>
</dbReference>
<proteinExistence type="predicted"/>
<evidence type="ECO:0000313" key="6">
    <source>
        <dbReference type="EMBL" id="KLU92188.1"/>
    </source>
</evidence>
<feature type="region of interest" description="Disordered" evidence="4">
    <location>
        <begin position="321"/>
        <end position="349"/>
    </location>
</feature>
<reference evidence="7" key="4">
    <citation type="journal article" date="2015" name="G3 (Bethesda)">
        <title>Genome sequences of three phytopathogenic species of the Magnaporthaceae family of fungi.</title>
        <authorList>
            <person name="Okagaki L.H."/>
            <person name="Nunes C.C."/>
            <person name="Sailsbery J."/>
            <person name="Clay B."/>
            <person name="Brown D."/>
            <person name="John T."/>
            <person name="Oh Y."/>
            <person name="Young N."/>
            <person name="Fitzgerald M."/>
            <person name="Haas B.J."/>
            <person name="Zeng Q."/>
            <person name="Young S."/>
            <person name="Adiconis X."/>
            <person name="Fan L."/>
            <person name="Levin J.Z."/>
            <person name="Mitchell T.K."/>
            <person name="Okubara P.A."/>
            <person name="Farman M.L."/>
            <person name="Kohn L.M."/>
            <person name="Birren B."/>
            <person name="Ma L.-J."/>
            <person name="Dean R.A."/>
        </authorList>
    </citation>
    <scope>NUCLEOTIDE SEQUENCE</scope>
    <source>
        <strain evidence="7">ATCC 64411 / 73-15</strain>
    </source>
</reference>
<reference evidence="7" key="5">
    <citation type="submission" date="2015-06" db="UniProtKB">
        <authorList>
            <consortium name="EnsemblFungi"/>
        </authorList>
    </citation>
    <scope>IDENTIFICATION</scope>
    <source>
        <strain evidence="7">ATCC 64411</strain>
    </source>
</reference>
<dbReference type="OMA" id="TPLCSQY"/>
<accession>A0A0C4EEG1</accession>
<comment type="catalytic activity">
    <reaction evidence="2">
        <text>L-threonyl-[protein] + ATP = O-phospho-L-threonyl-[protein] + ADP + H(+)</text>
        <dbReference type="Rhea" id="RHEA:46608"/>
        <dbReference type="Rhea" id="RHEA-COMP:11060"/>
        <dbReference type="Rhea" id="RHEA-COMP:11605"/>
        <dbReference type="ChEBI" id="CHEBI:15378"/>
        <dbReference type="ChEBI" id="CHEBI:30013"/>
        <dbReference type="ChEBI" id="CHEBI:30616"/>
        <dbReference type="ChEBI" id="CHEBI:61977"/>
        <dbReference type="ChEBI" id="CHEBI:456216"/>
        <dbReference type="EC" id="2.7.11.1"/>
    </reaction>
</comment>
<dbReference type="EC" id="2.7.11.1" evidence="1"/>
<evidence type="ECO:0000313" key="8">
    <source>
        <dbReference type="Proteomes" id="UP000011715"/>
    </source>
</evidence>
<evidence type="ECO:0000256" key="4">
    <source>
        <dbReference type="SAM" id="MobiDB-lite"/>
    </source>
</evidence>